<organism evidence="2 3">
    <name type="scientific">Variovorax ginsengisoli</name>
    <dbReference type="NCBI Taxonomy" id="363844"/>
    <lineage>
        <taxon>Bacteria</taxon>
        <taxon>Pseudomonadati</taxon>
        <taxon>Pseudomonadota</taxon>
        <taxon>Betaproteobacteria</taxon>
        <taxon>Burkholderiales</taxon>
        <taxon>Comamonadaceae</taxon>
        <taxon>Variovorax</taxon>
    </lineage>
</organism>
<dbReference type="EMBL" id="JAUSRO010000004">
    <property type="protein sequence ID" value="MDP9899147.1"/>
    <property type="molecule type" value="Genomic_DNA"/>
</dbReference>
<evidence type="ECO:0000313" key="3">
    <source>
        <dbReference type="Proteomes" id="UP001226867"/>
    </source>
</evidence>
<proteinExistence type="predicted"/>
<reference evidence="2 3" key="1">
    <citation type="submission" date="2023-07" db="EMBL/GenBank/DDBJ databases">
        <title>Sorghum-associated microbial communities from plants grown in Nebraska, USA.</title>
        <authorList>
            <person name="Schachtman D."/>
        </authorList>
    </citation>
    <scope>NUCLEOTIDE SEQUENCE [LARGE SCALE GENOMIC DNA]</scope>
    <source>
        <strain evidence="2 3">DS1607</strain>
    </source>
</reference>
<keyword evidence="3" id="KW-1185">Reference proteome</keyword>
<sequence length="57" mass="5994">MRPTSPASPSDAPVPLPVEPDFPAGEIPGAPREGEHNEEVEPGLDENTAGFLKSTRV</sequence>
<feature type="region of interest" description="Disordered" evidence="1">
    <location>
        <begin position="1"/>
        <end position="57"/>
    </location>
</feature>
<protein>
    <submittedName>
        <fullName evidence="2">Uncharacterized protein</fullName>
    </submittedName>
</protein>
<dbReference type="Proteomes" id="UP001226867">
    <property type="component" value="Unassembled WGS sequence"/>
</dbReference>
<accession>A0ABT9S745</accession>
<evidence type="ECO:0000313" key="2">
    <source>
        <dbReference type="EMBL" id="MDP9899147.1"/>
    </source>
</evidence>
<name>A0ABT9S745_9BURK</name>
<gene>
    <name evidence="2" type="ORF">J2W36_001392</name>
</gene>
<comment type="caution">
    <text evidence="2">The sequence shown here is derived from an EMBL/GenBank/DDBJ whole genome shotgun (WGS) entry which is preliminary data.</text>
</comment>
<evidence type="ECO:0000256" key="1">
    <source>
        <dbReference type="SAM" id="MobiDB-lite"/>
    </source>
</evidence>